<reference evidence="1 2" key="1">
    <citation type="submission" date="2024-09" db="EMBL/GenBank/DDBJ databases">
        <title>Chromosome-scale assembly of Riccia fluitans.</title>
        <authorList>
            <person name="Paukszto L."/>
            <person name="Sawicki J."/>
            <person name="Karawczyk K."/>
            <person name="Piernik-Szablinska J."/>
            <person name="Szczecinska M."/>
            <person name="Mazdziarz M."/>
        </authorList>
    </citation>
    <scope>NUCLEOTIDE SEQUENCE [LARGE SCALE GENOMIC DNA]</scope>
    <source>
        <strain evidence="1">Rf_01</strain>
        <tissue evidence="1">Aerial parts of the thallus</tissue>
    </source>
</reference>
<dbReference type="EMBL" id="JBHFFA010000004">
    <property type="protein sequence ID" value="KAL2629803.1"/>
    <property type="molecule type" value="Genomic_DNA"/>
</dbReference>
<comment type="caution">
    <text evidence="1">The sequence shown here is derived from an EMBL/GenBank/DDBJ whole genome shotgun (WGS) entry which is preliminary data.</text>
</comment>
<name>A0ABD1YGH6_9MARC</name>
<dbReference type="AlphaFoldDB" id="A0ABD1YGH6"/>
<evidence type="ECO:0000313" key="2">
    <source>
        <dbReference type="Proteomes" id="UP001605036"/>
    </source>
</evidence>
<evidence type="ECO:0000313" key="1">
    <source>
        <dbReference type="EMBL" id="KAL2629803.1"/>
    </source>
</evidence>
<gene>
    <name evidence="1" type="ORF">R1flu_014489</name>
</gene>
<protein>
    <submittedName>
        <fullName evidence="1">Uncharacterized protein</fullName>
    </submittedName>
</protein>
<dbReference type="Proteomes" id="UP001605036">
    <property type="component" value="Unassembled WGS sequence"/>
</dbReference>
<sequence length="136" mass="15700">MRCDRKANSERLQGGLEKRVIRYSNSKTPRPSGISLNDGRLLLKNPDTCSRMEQKSNPEDGTVVEGCDIDRMRASVARDKIAFQRSEAEGGRERLNFFGGSMRREKIQKWNSRQSSLIQYCSRKMKRNQNEAERNT</sequence>
<accession>A0ABD1YGH6</accession>
<organism evidence="1 2">
    <name type="scientific">Riccia fluitans</name>
    <dbReference type="NCBI Taxonomy" id="41844"/>
    <lineage>
        <taxon>Eukaryota</taxon>
        <taxon>Viridiplantae</taxon>
        <taxon>Streptophyta</taxon>
        <taxon>Embryophyta</taxon>
        <taxon>Marchantiophyta</taxon>
        <taxon>Marchantiopsida</taxon>
        <taxon>Marchantiidae</taxon>
        <taxon>Marchantiales</taxon>
        <taxon>Ricciaceae</taxon>
        <taxon>Riccia</taxon>
    </lineage>
</organism>
<keyword evidence="2" id="KW-1185">Reference proteome</keyword>
<proteinExistence type="predicted"/>